<protein>
    <submittedName>
        <fullName evidence="1">Uncharacterized protein</fullName>
    </submittedName>
</protein>
<gene>
    <name evidence="1" type="ORF">N801_12280</name>
</gene>
<proteinExistence type="predicted"/>
<reference evidence="1 2" key="1">
    <citation type="submission" date="2013-08" db="EMBL/GenBank/DDBJ databases">
        <title>The genome sequence of Knoellia aerolata.</title>
        <authorList>
            <person name="Zhu W."/>
            <person name="Wang G."/>
        </authorList>
    </citation>
    <scope>NUCLEOTIDE SEQUENCE [LARGE SCALE GENOMIC DNA]</scope>
    <source>
        <strain evidence="1 2">DSM 18566</strain>
    </source>
</reference>
<dbReference type="EMBL" id="AVPL01000031">
    <property type="protein sequence ID" value="KGN40808.1"/>
    <property type="molecule type" value="Genomic_DNA"/>
</dbReference>
<dbReference type="AlphaFoldDB" id="A0A0A0JUH9"/>
<comment type="caution">
    <text evidence="1">The sequence shown here is derived from an EMBL/GenBank/DDBJ whole genome shotgun (WGS) entry which is preliminary data.</text>
</comment>
<evidence type="ECO:0000313" key="1">
    <source>
        <dbReference type="EMBL" id="KGN40808.1"/>
    </source>
</evidence>
<dbReference type="Proteomes" id="UP000030013">
    <property type="component" value="Unassembled WGS sequence"/>
</dbReference>
<accession>A0A0A0JUH9</accession>
<evidence type="ECO:0000313" key="2">
    <source>
        <dbReference type="Proteomes" id="UP000030013"/>
    </source>
</evidence>
<name>A0A0A0JUH9_9MICO</name>
<keyword evidence="2" id="KW-1185">Reference proteome</keyword>
<sequence length="112" mass="12415">MAVPARGRVPKWCSGTCRHRAWEQARAAASGRAAVTVVDRVVETVRTETVVQHHRTTVPVAVHPASAHEWARLLEELAVGLDTGRVYNRDLPVLIPAANALIDALERRIQRR</sequence>
<dbReference type="eggNOG" id="ENOG502ZJBG">
    <property type="taxonomic scope" value="Bacteria"/>
</dbReference>
<organism evidence="1 2">
    <name type="scientific">Knoellia aerolata DSM 18566</name>
    <dbReference type="NCBI Taxonomy" id="1385519"/>
    <lineage>
        <taxon>Bacteria</taxon>
        <taxon>Bacillati</taxon>
        <taxon>Actinomycetota</taxon>
        <taxon>Actinomycetes</taxon>
        <taxon>Micrococcales</taxon>
        <taxon>Intrasporangiaceae</taxon>
        <taxon>Knoellia</taxon>
    </lineage>
</organism>